<proteinExistence type="predicted"/>
<dbReference type="Pfam" id="PF14493">
    <property type="entry name" value="HTH_40"/>
    <property type="match status" value="1"/>
</dbReference>
<dbReference type="OrthoDB" id="2146354at2"/>
<sequence length="369" mass="41427">MAAPFLRLQVLQVHPAVLCEAKQHLRYTGCIREEDKAMLADYLIQFFGPEPRRPLSVLGLLTGKKTISTLYAALQTEQLQWLALMPQLRRDDFLTSVAQMRRHGWLELVDKDVRLTAAGTRQRELVSTTHPLPRHYDFRLNPSGLSTRLFLAVQVISEATFANNTYVPVVADWSVQHWVKSWYRHHGRDHQAVVQDLITAFNFLPSDTADFLAARLVGHGYAGSVDLVADEWGWQLLDAMGSLAHVIGDHESAMTALFQLWGGPVNPLPALGQKSLELVNQGMSVAEIAQRMRRKESTVNEHIQAAAIWGMPVNLRVLLPTGMHGALVAAWDAGLRDYRDIQARVPDASFLQVRLVQVECIRKEQAHGD</sequence>
<keyword evidence="2" id="KW-0804">Transcription</keyword>
<keyword evidence="5" id="KW-1185">Reference proteome</keyword>
<dbReference type="GO" id="GO:0003677">
    <property type="term" value="F:DNA binding"/>
    <property type="evidence" value="ECO:0007669"/>
    <property type="project" value="InterPro"/>
</dbReference>
<evidence type="ECO:0000313" key="4">
    <source>
        <dbReference type="EMBL" id="KRL85518.1"/>
    </source>
</evidence>
<dbReference type="GO" id="GO:0006355">
    <property type="term" value="P:regulation of DNA-templated transcription"/>
    <property type="evidence" value="ECO:0007669"/>
    <property type="project" value="InterPro"/>
</dbReference>
<gene>
    <name evidence="4" type="ORF">FC50_GL001684</name>
</gene>
<dbReference type="InterPro" id="IPR016032">
    <property type="entry name" value="Sig_transdc_resp-reg_C-effctor"/>
</dbReference>
<dbReference type="Proteomes" id="UP000051922">
    <property type="component" value="Unassembled WGS sequence"/>
</dbReference>
<dbReference type="SUPFAM" id="SSF46894">
    <property type="entry name" value="C-terminal effector domain of the bipartite response regulators"/>
    <property type="match status" value="1"/>
</dbReference>
<feature type="domain" description="Helicase Helix-turn-helix" evidence="3">
    <location>
        <begin position="273"/>
        <end position="357"/>
    </location>
</feature>
<dbReference type="InterPro" id="IPR029491">
    <property type="entry name" value="Helicase_HTH"/>
</dbReference>
<evidence type="ECO:0000313" key="5">
    <source>
        <dbReference type="Proteomes" id="UP000051922"/>
    </source>
</evidence>
<name>A0A0R1TXN1_9LACO</name>
<dbReference type="PATRIC" id="fig|1423783.4.peg.1727"/>
<dbReference type="AlphaFoldDB" id="A0A0R1TXN1"/>
<reference evidence="4 5" key="1">
    <citation type="journal article" date="2015" name="Genome Announc.">
        <title>Expanding the biotechnology potential of lactobacilli through comparative genomics of 213 strains and associated genera.</title>
        <authorList>
            <person name="Sun Z."/>
            <person name="Harris H.M."/>
            <person name="McCann A."/>
            <person name="Guo C."/>
            <person name="Argimon S."/>
            <person name="Zhang W."/>
            <person name="Yang X."/>
            <person name="Jeffery I.B."/>
            <person name="Cooney J.C."/>
            <person name="Kagawa T.F."/>
            <person name="Liu W."/>
            <person name="Song Y."/>
            <person name="Salvetti E."/>
            <person name="Wrobel A."/>
            <person name="Rasinkangas P."/>
            <person name="Parkhill J."/>
            <person name="Rea M.C."/>
            <person name="O'Sullivan O."/>
            <person name="Ritari J."/>
            <person name="Douillard F.P."/>
            <person name="Paul Ross R."/>
            <person name="Yang R."/>
            <person name="Briner A.E."/>
            <person name="Felis G.E."/>
            <person name="de Vos W.M."/>
            <person name="Barrangou R."/>
            <person name="Klaenhammer T.R."/>
            <person name="Caufield P.W."/>
            <person name="Cui Y."/>
            <person name="Zhang H."/>
            <person name="O'Toole P.W."/>
        </authorList>
    </citation>
    <scope>NUCLEOTIDE SEQUENCE [LARGE SCALE GENOMIC DNA]</scope>
    <source>
        <strain evidence="4 5">DSM 15945</strain>
    </source>
</reference>
<evidence type="ECO:0000259" key="3">
    <source>
        <dbReference type="Pfam" id="PF14493"/>
    </source>
</evidence>
<comment type="caution">
    <text evidence="4">The sequence shown here is derived from an EMBL/GenBank/DDBJ whole genome shotgun (WGS) entry which is preliminary data.</text>
</comment>
<dbReference type="EMBL" id="AZFJ01000052">
    <property type="protein sequence ID" value="KRL85518.1"/>
    <property type="molecule type" value="Genomic_DNA"/>
</dbReference>
<protein>
    <recommendedName>
        <fullName evidence="3">Helicase Helix-turn-helix domain-containing protein</fullName>
    </recommendedName>
</protein>
<accession>A0A0R1TXN1</accession>
<evidence type="ECO:0000256" key="1">
    <source>
        <dbReference type="ARBA" id="ARBA00023015"/>
    </source>
</evidence>
<evidence type="ECO:0000256" key="2">
    <source>
        <dbReference type="ARBA" id="ARBA00023163"/>
    </source>
</evidence>
<organism evidence="4 5">
    <name type="scientific">Lacticaseibacillus pantheris DSM 15945 = JCM 12539 = NBRC 106106</name>
    <dbReference type="NCBI Taxonomy" id="1423783"/>
    <lineage>
        <taxon>Bacteria</taxon>
        <taxon>Bacillati</taxon>
        <taxon>Bacillota</taxon>
        <taxon>Bacilli</taxon>
        <taxon>Lactobacillales</taxon>
        <taxon>Lactobacillaceae</taxon>
        <taxon>Lacticaseibacillus</taxon>
    </lineage>
</organism>
<keyword evidence="1" id="KW-0805">Transcription regulation</keyword>
<dbReference type="STRING" id="1423783.FC50_GL001684"/>